<gene>
    <name evidence="2" type="ORF">M5G17_16080</name>
</gene>
<evidence type="ECO:0000313" key="2">
    <source>
        <dbReference type="EMBL" id="MDD1015188.1"/>
    </source>
</evidence>
<name>A0ABT5PA91_9PSED</name>
<keyword evidence="3" id="KW-1185">Reference proteome</keyword>
<protein>
    <submittedName>
        <fullName evidence="2">Uncharacterized protein</fullName>
    </submittedName>
</protein>
<accession>A0ABT5PA91</accession>
<proteinExistence type="predicted"/>
<sequence>MPVPDEALPELTFNDQDVERILRDPDTYPQAVEALTQIRVGREKLNLSADDLDTSSTELGIDRAELWIQVLRHKGCLSTLVVALRARGILLADAILVDAPTLPKSTIRRLGAGAGVPEGPDKQMPETVSA</sequence>
<dbReference type="RefSeq" id="WP_273893899.1">
    <property type="nucleotide sequence ID" value="NZ_JAMDGP010000001.1"/>
</dbReference>
<comment type="caution">
    <text evidence="2">The sequence shown here is derived from an EMBL/GenBank/DDBJ whole genome shotgun (WGS) entry which is preliminary data.</text>
</comment>
<organism evidence="2 3">
    <name type="scientific">Pseudomonas rubra</name>
    <dbReference type="NCBI Taxonomy" id="2942627"/>
    <lineage>
        <taxon>Bacteria</taxon>
        <taxon>Pseudomonadati</taxon>
        <taxon>Pseudomonadota</taxon>
        <taxon>Gammaproteobacteria</taxon>
        <taxon>Pseudomonadales</taxon>
        <taxon>Pseudomonadaceae</taxon>
        <taxon>Pseudomonas</taxon>
    </lineage>
</organism>
<dbReference type="Proteomes" id="UP001148184">
    <property type="component" value="Unassembled WGS sequence"/>
</dbReference>
<reference evidence="2 3" key="1">
    <citation type="submission" date="2022-05" db="EMBL/GenBank/DDBJ databases">
        <title>Novel Pseudomonas spp. Isolated from a Rainbow Trout Aquaculture Facility.</title>
        <authorList>
            <person name="Testerman T."/>
            <person name="Graf J."/>
        </authorList>
    </citation>
    <scope>NUCLEOTIDE SEQUENCE [LARGE SCALE GENOMIC DNA]</scope>
    <source>
        <strain evidence="2 3">ID1025</strain>
    </source>
</reference>
<evidence type="ECO:0000313" key="3">
    <source>
        <dbReference type="Proteomes" id="UP001148184"/>
    </source>
</evidence>
<evidence type="ECO:0000256" key="1">
    <source>
        <dbReference type="SAM" id="MobiDB-lite"/>
    </source>
</evidence>
<feature type="region of interest" description="Disordered" evidence="1">
    <location>
        <begin position="110"/>
        <end position="130"/>
    </location>
</feature>
<dbReference type="EMBL" id="JAMDGZ010000034">
    <property type="protein sequence ID" value="MDD1015188.1"/>
    <property type="molecule type" value="Genomic_DNA"/>
</dbReference>